<dbReference type="InterPro" id="IPR024529">
    <property type="entry name" value="ECF_trnsprt_substrate-spec"/>
</dbReference>
<evidence type="ECO:0000256" key="4">
    <source>
        <dbReference type="ARBA" id="ARBA00022475"/>
    </source>
</evidence>
<dbReference type="RefSeq" id="WP_097157505.1">
    <property type="nucleotide sequence ID" value="NZ_JBEPMQ010000001.1"/>
</dbReference>
<dbReference type="GO" id="GO:0005886">
    <property type="term" value="C:plasma membrane"/>
    <property type="evidence" value="ECO:0007669"/>
    <property type="project" value="UniProtKB-SubCell"/>
</dbReference>
<feature type="transmembrane region" description="Helical" evidence="9">
    <location>
        <begin position="43"/>
        <end position="63"/>
    </location>
</feature>
<dbReference type="AlphaFoldDB" id="A0A285CM46"/>
<reference evidence="10 11" key="1">
    <citation type="submission" date="2017-08" db="EMBL/GenBank/DDBJ databases">
        <authorList>
            <person name="de Groot N.N."/>
        </authorList>
    </citation>
    <scope>NUCLEOTIDE SEQUENCE [LARGE SCALE GENOMIC DNA]</scope>
    <source>
        <strain evidence="10 11">JC228</strain>
    </source>
</reference>
<comment type="subcellular location">
    <subcellularLocation>
        <location evidence="1">Cell membrane</location>
        <topology evidence="1">Multi-pass membrane protein</topology>
    </subcellularLocation>
</comment>
<evidence type="ECO:0000313" key="10">
    <source>
        <dbReference type="EMBL" id="SNX68106.1"/>
    </source>
</evidence>
<dbReference type="PANTHER" id="PTHR38438:SF1">
    <property type="entry name" value="RIBOFLAVIN TRANSPORTER RIBU"/>
    <property type="match status" value="1"/>
</dbReference>
<evidence type="ECO:0000256" key="8">
    <source>
        <dbReference type="PIRNR" id="PIRNR037778"/>
    </source>
</evidence>
<feature type="transmembrane region" description="Helical" evidence="9">
    <location>
        <begin position="12"/>
        <end position="31"/>
    </location>
</feature>
<keyword evidence="7 8" id="KW-0472">Membrane</keyword>
<dbReference type="Gene3D" id="1.10.1760.20">
    <property type="match status" value="1"/>
</dbReference>
<keyword evidence="4 8" id="KW-1003">Cell membrane</keyword>
<gene>
    <name evidence="10" type="ORF">SAMN05877753_102315</name>
</gene>
<name>A0A285CM46_9BACI</name>
<evidence type="ECO:0000256" key="7">
    <source>
        <dbReference type="ARBA" id="ARBA00023136"/>
    </source>
</evidence>
<dbReference type="EMBL" id="OAOP01000002">
    <property type="protein sequence ID" value="SNX68106.1"/>
    <property type="molecule type" value="Genomic_DNA"/>
</dbReference>
<dbReference type="InterPro" id="IPR025720">
    <property type="entry name" value="RibU"/>
</dbReference>
<comment type="similarity">
    <text evidence="2 8">Belongs to the prokaryotic riboflavin transporter (P-RFT) (TC 2.A.87) family.</text>
</comment>
<feature type="transmembrane region" description="Helical" evidence="9">
    <location>
        <begin position="120"/>
        <end position="142"/>
    </location>
</feature>
<feature type="transmembrane region" description="Helical" evidence="9">
    <location>
        <begin position="83"/>
        <end position="100"/>
    </location>
</feature>
<evidence type="ECO:0000313" key="11">
    <source>
        <dbReference type="Proteomes" id="UP000219546"/>
    </source>
</evidence>
<organism evidence="10 11">
    <name type="scientific">Bacillus oleivorans</name>
    <dbReference type="NCBI Taxonomy" id="1448271"/>
    <lineage>
        <taxon>Bacteria</taxon>
        <taxon>Bacillati</taxon>
        <taxon>Bacillota</taxon>
        <taxon>Bacilli</taxon>
        <taxon>Bacillales</taxon>
        <taxon>Bacillaceae</taxon>
        <taxon>Bacillus</taxon>
    </lineage>
</organism>
<accession>A0A285CM46</accession>
<dbReference type="PIRSF" id="PIRSF037778">
    <property type="entry name" value="UCP037778_transp_RibU"/>
    <property type="match status" value="1"/>
</dbReference>
<protein>
    <recommendedName>
        <fullName evidence="8">Riboflavin transporter</fullName>
    </recommendedName>
</protein>
<dbReference type="Pfam" id="PF12822">
    <property type="entry name" value="ECF_trnsprt"/>
    <property type="match status" value="1"/>
</dbReference>
<sequence length="191" mass="20917">MRGLKIQKMAGIGVLASIAYILMLLNFPLPGFPPYLKIDFSDLPALLATLLMGPLAGILVEFIKCGLDYIITGSETAIPIGQLANFIAGVMLILPTYFIYQKMKSKLGLSVGLVSGTLMMTLVMSLLNYFVLLPAYTILLNFPAMSSSEMKSMITVAIIPFNLIKGLVVTAVFLIIFTRLQDWIQKQSLSM</sequence>
<dbReference type="PANTHER" id="PTHR38438">
    <property type="entry name" value="RIBOFLAVIN TRANSPORTER RIBU"/>
    <property type="match status" value="1"/>
</dbReference>
<evidence type="ECO:0000256" key="1">
    <source>
        <dbReference type="ARBA" id="ARBA00004651"/>
    </source>
</evidence>
<keyword evidence="11" id="KW-1185">Reference proteome</keyword>
<proteinExistence type="inferred from homology"/>
<keyword evidence="3 8" id="KW-0813">Transport</keyword>
<feature type="transmembrane region" description="Helical" evidence="9">
    <location>
        <begin position="154"/>
        <end position="177"/>
    </location>
</feature>
<evidence type="ECO:0000256" key="2">
    <source>
        <dbReference type="ARBA" id="ARBA00005540"/>
    </source>
</evidence>
<dbReference type="OrthoDB" id="9809216at2"/>
<dbReference type="Proteomes" id="UP000219546">
    <property type="component" value="Unassembled WGS sequence"/>
</dbReference>
<evidence type="ECO:0000256" key="6">
    <source>
        <dbReference type="ARBA" id="ARBA00022989"/>
    </source>
</evidence>
<evidence type="ECO:0000256" key="3">
    <source>
        <dbReference type="ARBA" id="ARBA00022448"/>
    </source>
</evidence>
<evidence type="ECO:0000256" key="5">
    <source>
        <dbReference type="ARBA" id="ARBA00022692"/>
    </source>
</evidence>
<keyword evidence="5 9" id="KW-0812">Transmembrane</keyword>
<dbReference type="GO" id="GO:0032217">
    <property type="term" value="F:riboflavin transmembrane transporter activity"/>
    <property type="evidence" value="ECO:0007669"/>
    <property type="project" value="UniProtKB-UniRule"/>
</dbReference>
<keyword evidence="6 9" id="KW-1133">Transmembrane helix</keyword>
<comment type="function">
    <text evidence="8">Probably a riboflavin-binding protein that interacts with the energy-coupling factor (ECF) ABC-transporter complex.</text>
</comment>
<evidence type="ECO:0000256" key="9">
    <source>
        <dbReference type="SAM" id="Phobius"/>
    </source>
</evidence>